<reference evidence="1" key="1">
    <citation type="submission" date="2021-09" db="EMBL/GenBank/DDBJ databases">
        <authorList>
            <person name="Martin H S."/>
        </authorList>
    </citation>
    <scope>NUCLEOTIDE SEQUENCE</scope>
</reference>
<accession>A0A8J2VW26</accession>
<sequence>MASFYKLMWSNKEGHRAGQVKELDPLTRSAEATDFKEAGIYPPFLLPAVGFWKVGLEPTHVLRPICRSHHSR</sequence>
<organism evidence="1 2">
    <name type="scientific">Danaus chrysippus</name>
    <name type="common">African queen</name>
    <dbReference type="NCBI Taxonomy" id="151541"/>
    <lineage>
        <taxon>Eukaryota</taxon>
        <taxon>Metazoa</taxon>
        <taxon>Ecdysozoa</taxon>
        <taxon>Arthropoda</taxon>
        <taxon>Hexapoda</taxon>
        <taxon>Insecta</taxon>
        <taxon>Pterygota</taxon>
        <taxon>Neoptera</taxon>
        <taxon>Endopterygota</taxon>
        <taxon>Lepidoptera</taxon>
        <taxon>Glossata</taxon>
        <taxon>Ditrysia</taxon>
        <taxon>Papilionoidea</taxon>
        <taxon>Nymphalidae</taxon>
        <taxon>Danainae</taxon>
        <taxon>Danaini</taxon>
        <taxon>Danaina</taxon>
        <taxon>Danaus</taxon>
        <taxon>Anosia</taxon>
    </lineage>
</organism>
<gene>
    <name evidence="1" type="ORF">DCHRY22_LOCUS13998</name>
</gene>
<dbReference type="Proteomes" id="UP000789524">
    <property type="component" value="Unassembled WGS sequence"/>
</dbReference>
<protein>
    <submittedName>
        <fullName evidence="1">(African queen) hypothetical protein</fullName>
    </submittedName>
</protein>
<keyword evidence="2" id="KW-1185">Reference proteome</keyword>
<dbReference type="EMBL" id="CAKASE010000080">
    <property type="protein sequence ID" value="CAG9581376.1"/>
    <property type="molecule type" value="Genomic_DNA"/>
</dbReference>
<evidence type="ECO:0000313" key="2">
    <source>
        <dbReference type="Proteomes" id="UP000789524"/>
    </source>
</evidence>
<comment type="caution">
    <text evidence="1">The sequence shown here is derived from an EMBL/GenBank/DDBJ whole genome shotgun (WGS) entry which is preliminary data.</text>
</comment>
<name>A0A8J2VW26_9NEOP</name>
<evidence type="ECO:0000313" key="1">
    <source>
        <dbReference type="EMBL" id="CAG9581376.1"/>
    </source>
</evidence>
<dbReference type="AlphaFoldDB" id="A0A8J2VW26"/>
<proteinExistence type="predicted"/>